<dbReference type="PANTHER" id="PTHR13335">
    <property type="entry name" value="TARGET OF RAPAMYCIN COMPLEX 2 SUBUNIT MAPKAP1"/>
    <property type="match status" value="1"/>
</dbReference>
<evidence type="ECO:0000259" key="3">
    <source>
        <dbReference type="Pfam" id="PF16979"/>
    </source>
</evidence>
<dbReference type="InterPro" id="IPR031313">
    <property type="entry name" value="Sin1_PH_dom"/>
</dbReference>
<gene>
    <name evidence="4" type="primary">AVO1</name>
    <name evidence="4" type="ORF">MCUN1_002618</name>
</gene>
<dbReference type="Pfam" id="PF16979">
    <property type="entry name" value="SIN1_PH"/>
    <property type="match status" value="1"/>
</dbReference>
<keyword evidence="4" id="KW-0808">Transferase</keyword>
<protein>
    <submittedName>
        <fullName evidence="4">Component of a membrane-bound complex containing the Tor2p kinase</fullName>
    </submittedName>
</protein>
<dbReference type="GO" id="GO:0016301">
    <property type="term" value="F:kinase activity"/>
    <property type="evidence" value="ECO:0007669"/>
    <property type="project" value="UniProtKB-KW"/>
</dbReference>
<dbReference type="GO" id="GO:0031932">
    <property type="term" value="C:TORC2 complex"/>
    <property type="evidence" value="ECO:0007669"/>
    <property type="project" value="InterPro"/>
</dbReference>
<keyword evidence="5" id="KW-1185">Reference proteome</keyword>
<evidence type="ECO:0000313" key="5">
    <source>
        <dbReference type="Proteomes" id="UP001219933"/>
    </source>
</evidence>
<name>A0AAF0EWS8_9BASI</name>
<dbReference type="AlphaFoldDB" id="A0AAF0EWS8"/>
<dbReference type="GO" id="GO:0005886">
    <property type="term" value="C:plasma membrane"/>
    <property type="evidence" value="ECO:0007669"/>
    <property type="project" value="TreeGrafter"/>
</dbReference>
<dbReference type="Pfam" id="PF16978">
    <property type="entry name" value="CRIM"/>
    <property type="match status" value="1"/>
</dbReference>
<dbReference type="GO" id="GO:0038203">
    <property type="term" value="P:TORC2 signaling"/>
    <property type="evidence" value="ECO:0007669"/>
    <property type="project" value="TreeGrafter"/>
</dbReference>
<accession>A0AAF0EWS8</accession>
<dbReference type="GO" id="GO:0005546">
    <property type="term" value="F:phosphatidylinositol-4,5-bisphosphate binding"/>
    <property type="evidence" value="ECO:0007669"/>
    <property type="project" value="TreeGrafter"/>
</dbReference>
<keyword evidence="4" id="KW-0418">Kinase</keyword>
<dbReference type="InterPro" id="IPR031567">
    <property type="entry name" value="CRIM_dom"/>
</dbReference>
<evidence type="ECO:0000259" key="2">
    <source>
        <dbReference type="Pfam" id="PF16978"/>
    </source>
</evidence>
<organism evidence="4 5">
    <name type="scientific">Malassezia cuniculi</name>
    <dbReference type="NCBI Taxonomy" id="948313"/>
    <lineage>
        <taxon>Eukaryota</taxon>
        <taxon>Fungi</taxon>
        <taxon>Dikarya</taxon>
        <taxon>Basidiomycota</taxon>
        <taxon>Ustilaginomycotina</taxon>
        <taxon>Malasseziomycetes</taxon>
        <taxon>Malasseziales</taxon>
        <taxon>Malasseziaceae</taxon>
        <taxon>Malassezia</taxon>
    </lineage>
</organism>
<dbReference type="PANTHER" id="PTHR13335:SF1">
    <property type="entry name" value="TARGET OF RAPAMYCIN COMPLEX 2 SUBUNIT MAPKAP1"/>
    <property type="match status" value="1"/>
</dbReference>
<feature type="domain" description="SIN1-type PH" evidence="3">
    <location>
        <begin position="164"/>
        <end position="258"/>
    </location>
</feature>
<dbReference type="GO" id="GO:0005737">
    <property type="term" value="C:cytoplasm"/>
    <property type="evidence" value="ECO:0007669"/>
    <property type="project" value="TreeGrafter"/>
</dbReference>
<dbReference type="EMBL" id="CP119879">
    <property type="protein sequence ID" value="WFD35756.1"/>
    <property type="molecule type" value="Genomic_DNA"/>
</dbReference>
<reference evidence="4" key="1">
    <citation type="submission" date="2023-03" db="EMBL/GenBank/DDBJ databases">
        <title>Mating type loci evolution in Malassezia.</title>
        <authorList>
            <person name="Coelho M.A."/>
        </authorList>
    </citation>
    <scope>NUCLEOTIDE SEQUENCE</scope>
    <source>
        <strain evidence="4">CBS 11721</strain>
    </source>
</reference>
<sequence length="260" mass="28644">MLGWMLRLAEDGIVDEDYPALDRTTIVGDFGADEFALCAIEAKPRLPALDKPKEVLVDQANSPPSSASEIQVIVPSTKQHVNIAVTPEMTASEAVTIACQTMLLGDPEQFVFTYPSGQSVPSDAMATSLVGPNGVLLVDVSNAPEAATPIEQPKYRTAMDVISRYNSYHVVRRNPLSLRRHDLVITMDGSWIHIMCVNADSRPAEKRMFQRKSATIHASWVLECEVAPRAPSSFRIVFTRRGGDTKRYDLEAEDRITASK</sequence>
<dbReference type="Proteomes" id="UP001219933">
    <property type="component" value="Chromosome 3"/>
</dbReference>
<comment type="similarity">
    <text evidence="1">Belongs to the SIN1 family.</text>
</comment>
<dbReference type="InterPro" id="IPR011993">
    <property type="entry name" value="PH-like_dom_sf"/>
</dbReference>
<evidence type="ECO:0000313" key="4">
    <source>
        <dbReference type="EMBL" id="WFD35756.1"/>
    </source>
</evidence>
<dbReference type="Gene3D" id="2.30.29.30">
    <property type="entry name" value="Pleckstrin-homology domain (PH domain)/Phosphotyrosine-binding domain (PTB)"/>
    <property type="match status" value="1"/>
</dbReference>
<evidence type="ECO:0000256" key="1">
    <source>
        <dbReference type="ARBA" id="ARBA00009407"/>
    </source>
</evidence>
<feature type="domain" description="CRIM" evidence="2">
    <location>
        <begin position="3"/>
        <end position="42"/>
    </location>
</feature>
<dbReference type="InterPro" id="IPR008828">
    <property type="entry name" value="Sin1/Avo1"/>
</dbReference>
<proteinExistence type="inferred from homology"/>